<gene>
    <name evidence="9" type="ORF">ACFFFR_00485</name>
</gene>
<feature type="domain" description="Peptidase M48" evidence="8">
    <location>
        <begin position="110"/>
        <end position="169"/>
    </location>
</feature>
<protein>
    <submittedName>
        <fullName evidence="9">M56 family metallopeptidase</fullName>
    </submittedName>
</protein>
<keyword evidence="1 6" id="KW-0645">Protease</keyword>
<keyword evidence="7" id="KW-0812">Transmembrane</keyword>
<evidence type="ECO:0000256" key="3">
    <source>
        <dbReference type="ARBA" id="ARBA00022801"/>
    </source>
</evidence>
<keyword evidence="10" id="KW-1185">Reference proteome</keyword>
<sequence length="283" mass="30204">MWAHPFAAMVIWQTVAVAGVFSLLGAPIAAALAPLGNTVPQAVSHILRSDSPLGTVMALPTVHVTMLVIAAVLAGHLLLTFIVTVVRLQREVNEHKNLVKLLGSEGSAKHTYVLPADQPVAYCLPGLWQPLTVVSSGLQDKLSQEQLDAVLTHERAHIRQNHHLLLAAFLTWRQALPWLPVTEKAQSAVSNLVEILADRATLEKFDRSVLLTAVVATYPLTPQEPADTFVPTSQTAQEQTQLSPRVATLINDPATSGTVAATMIASATAVLLGVMGLLSFGPL</sequence>
<evidence type="ECO:0000256" key="7">
    <source>
        <dbReference type="SAM" id="Phobius"/>
    </source>
</evidence>
<dbReference type="Gene3D" id="3.30.2010.10">
    <property type="entry name" value="Metalloproteases ('zincins'), catalytic domain"/>
    <property type="match status" value="1"/>
</dbReference>
<accession>A0ABV6P720</accession>
<evidence type="ECO:0000313" key="9">
    <source>
        <dbReference type="EMBL" id="MFC0580868.1"/>
    </source>
</evidence>
<comment type="similarity">
    <text evidence="6">Belongs to the peptidase M48 family.</text>
</comment>
<dbReference type="Pfam" id="PF01435">
    <property type="entry name" value="Peptidase_M48"/>
    <property type="match status" value="1"/>
</dbReference>
<dbReference type="PANTHER" id="PTHR34978">
    <property type="entry name" value="POSSIBLE SENSOR-TRANSDUCER PROTEIN BLAR"/>
    <property type="match status" value="1"/>
</dbReference>
<name>A0ABV6P720_9MICC</name>
<keyword evidence="3 6" id="KW-0378">Hydrolase</keyword>
<reference evidence="9 10" key="1">
    <citation type="submission" date="2024-09" db="EMBL/GenBank/DDBJ databases">
        <authorList>
            <person name="Sun Q."/>
            <person name="Mori K."/>
        </authorList>
    </citation>
    <scope>NUCLEOTIDE SEQUENCE [LARGE SCALE GENOMIC DNA]</scope>
    <source>
        <strain evidence="9 10">NCAIM B.02604</strain>
    </source>
</reference>
<dbReference type="InterPro" id="IPR052173">
    <property type="entry name" value="Beta-lactam_resp_regulator"/>
</dbReference>
<dbReference type="RefSeq" id="WP_377457247.1">
    <property type="nucleotide sequence ID" value="NZ_JBHLUB010000001.1"/>
</dbReference>
<comment type="cofactor">
    <cofactor evidence="6">
        <name>Zn(2+)</name>
        <dbReference type="ChEBI" id="CHEBI:29105"/>
    </cofactor>
    <text evidence="6">Binds 1 zinc ion per subunit.</text>
</comment>
<feature type="transmembrane region" description="Helical" evidence="7">
    <location>
        <begin position="259"/>
        <end position="280"/>
    </location>
</feature>
<evidence type="ECO:0000259" key="8">
    <source>
        <dbReference type="Pfam" id="PF01435"/>
    </source>
</evidence>
<proteinExistence type="inferred from homology"/>
<evidence type="ECO:0000256" key="1">
    <source>
        <dbReference type="ARBA" id="ARBA00022670"/>
    </source>
</evidence>
<keyword evidence="7" id="KW-1133">Transmembrane helix</keyword>
<dbReference type="Proteomes" id="UP001589862">
    <property type="component" value="Unassembled WGS sequence"/>
</dbReference>
<evidence type="ECO:0000256" key="2">
    <source>
        <dbReference type="ARBA" id="ARBA00022723"/>
    </source>
</evidence>
<dbReference type="EMBL" id="JBHLUB010000001">
    <property type="protein sequence ID" value="MFC0580868.1"/>
    <property type="molecule type" value="Genomic_DNA"/>
</dbReference>
<dbReference type="CDD" id="cd07326">
    <property type="entry name" value="M56_BlaR1_MecR1_like"/>
    <property type="match status" value="1"/>
</dbReference>
<dbReference type="InterPro" id="IPR001915">
    <property type="entry name" value="Peptidase_M48"/>
</dbReference>
<keyword evidence="4 6" id="KW-0862">Zinc</keyword>
<dbReference type="PANTHER" id="PTHR34978:SF3">
    <property type="entry name" value="SLR0241 PROTEIN"/>
    <property type="match status" value="1"/>
</dbReference>
<comment type="caution">
    <text evidence="9">The sequence shown here is derived from an EMBL/GenBank/DDBJ whole genome shotgun (WGS) entry which is preliminary data.</text>
</comment>
<keyword evidence="7" id="KW-0472">Membrane</keyword>
<organism evidence="9 10">
    <name type="scientific">Micrococcoides hystricis</name>
    <dbReference type="NCBI Taxonomy" id="1572761"/>
    <lineage>
        <taxon>Bacteria</taxon>
        <taxon>Bacillati</taxon>
        <taxon>Actinomycetota</taxon>
        <taxon>Actinomycetes</taxon>
        <taxon>Micrococcales</taxon>
        <taxon>Micrococcaceae</taxon>
        <taxon>Micrococcoides</taxon>
    </lineage>
</organism>
<feature type="transmembrane region" description="Helical" evidence="7">
    <location>
        <begin position="62"/>
        <end position="86"/>
    </location>
</feature>
<evidence type="ECO:0000256" key="4">
    <source>
        <dbReference type="ARBA" id="ARBA00022833"/>
    </source>
</evidence>
<keyword evidence="2" id="KW-0479">Metal-binding</keyword>
<evidence type="ECO:0000256" key="6">
    <source>
        <dbReference type="RuleBase" id="RU003983"/>
    </source>
</evidence>
<evidence type="ECO:0000256" key="5">
    <source>
        <dbReference type="ARBA" id="ARBA00023049"/>
    </source>
</evidence>
<evidence type="ECO:0000313" key="10">
    <source>
        <dbReference type="Proteomes" id="UP001589862"/>
    </source>
</evidence>
<keyword evidence="5 6" id="KW-0482">Metalloprotease</keyword>